<feature type="compositionally biased region" description="Basic and acidic residues" evidence="1">
    <location>
        <begin position="55"/>
        <end position="87"/>
    </location>
</feature>
<feature type="region of interest" description="Disordered" evidence="1">
    <location>
        <begin position="25"/>
        <end position="115"/>
    </location>
</feature>
<dbReference type="RefSeq" id="XP_025353684.1">
    <property type="nucleotide sequence ID" value="XM_025499037.1"/>
</dbReference>
<accession>A0A316V7F9</accession>
<dbReference type="EMBL" id="KZ819604">
    <property type="protein sequence ID" value="PWN33382.1"/>
    <property type="molecule type" value="Genomic_DNA"/>
</dbReference>
<protein>
    <submittedName>
        <fullName evidence="3">Uncharacterized protein</fullName>
    </submittedName>
</protein>
<evidence type="ECO:0000313" key="3">
    <source>
        <dbReference type="EMBL" id="PWN33382.1"/>
    </source>
</evidence>
<evidence type="ECO:0000256" key="1">
    <source>
        <dbReference type="SAM" id="MobiDB-lite"/>
    </source>
</evidence>
<sequence>MLQDTIAAVLIIGVVWLIVKLAFGSSDSSSSAHTRAVNASRQGQGPGKESPAVKAWRDARGDREKDLKQRKQEMLEAARRKYMEKGDTSPPTAGPSGSSGPSSSHAPHSQVLSTS</sequence>
<keyword evidence="2" id="KW-0472">Membrane</keyword>
<proteinExistence type="predicted"/>
<dbReference type="InParanoid" id="A0A316V7F9"/>
<dbReference type="AlphaFoldDB" id="A0A316V7F9"/>
<feature type="compositionally biased region" description="Low complexity" evidence="1">
    <location>
        <begin position="88"/>
        <end position="109"/>
    </location>
</feature>
<evidence type="ECO:0000313" key="4">
    <source>
        <dbReference type="Proteomes" id="UP000245771"/>
    </source>
</evidence>
<gene>
    <name evidence="3" type="ORF">FA14DRAFT_161266</name>
</gene>
<keyword evidence="2" id="KW-0812">Transmembrane</keyword>
<organism evidence="3 4">
    <name type="scientific">Meira miltonrushii</name>
    <dbReference type="NCBI Taxonomy" id="1280837"/>
    <lineage>
        <taxon>Eukaryota</taxon>
        <taxon>Fungi</taxon>
        <taxon>Dikarya</taxon>
        <taxon>Basidiomycota</taxon>
        <taxon>Ustilaginomycotina</taxon>
        <taxon>Exobasidiomycetes</taxon>
        <taxon>Exobasidiales</taxon>
        <taxon>Brachybasidiaceae</taxon>
        <taxon>Meira</taxon>
    </lineage>
</organism>
<keyword evidence="4" id="KW-1185">Reference proteome</keyword>
<reference evidence="3 4" key="1">
    <citation type="journal article" date="2018" name="Mol. Biol. Evol.">
        <title>Broad Genomic Sampling Reveals a Smut Pathogenic Ancestry of the Fungal Clade Ustilaginomycotina.</title>
        <authorList>
            <person name="Kijpornyongpan T."/>
            <person name="Mondo S.J."/>
            <person name="Barry K."/>
            <person name="Sandor L."/>
            <person name="Lee J."/>
            <person name="Lipzen A."/>
            <person name="Pangilinan J."/>
            <person name="LaButti K."/>
            <person name="Hainaut M."/>
            <person name="Henrissat B."/>
            <person name="Grigoriev I.V."/>
            <person name="Spatafora J.W."/>
            <person name="Aime M.C."/>
        </authorList>
    </citation>
    <scope>NUCLEOTIDE SEQUENCE [LARGE SCALE GENOMIC DNA]</scope>
    <source>
        <strain evidence="3 4">MCA 3882</strain>
    </source>
</reference>
<name>A0A316V7F9_9BASI</name>
<keyword evidence="2" id="KW-1133">Transmembrane helix</keyword>
<feature type="transmembrane region" description="Helical" evidence="2">
    <location>
        <begin position="6"/>
        <end position="23"/>
    </location>
</feature>
<dbReference type="GeneID" id="37020818"/>
<dbReference type="Proteomes" id="UP000245771">
    <property type="component" value="Unassembled WGS sequence"/>
</dbReference>
<evidence type="ECO:0000256" key="2">
    <source>
        <dbReference type="SAM" id="Phobius"/>
    </source>
</evidence>